<reference evidence="4 5" key="1">
    <citation type="submission" date="2010-05" db="EMBL/GenBank/DDBJ databases">
        <title>The Genome Sequence of Thecamonas trahens ATCC 50062.</title>
        <authorList>
            <consortium name="The Broad Institute Genome Sequencing Platform"/>
            <person name="Russ C."/>
            <person name="Cuomo C."/>
            <person name="Shea T."/>
            <person name="Young S.K."/>
            <person name="Zeng Q."/>
            <person name="Koehrsen M."/>
            <person name="Haas B."/>
            <person name="Borodovsky M."/>
            <person name="Guigo R."/>
            <person name="Alvarado L."/>
            <person name="Berlin A."/>
            <person name="Bochicchio J."/>
            <person name="Borenstein D."/>
            <person name="Chapman S."/>
            <person name="Chen Z."/>
            <person name="Freedman E."/>
            <person name="Gellesch M."/>
            <person name="Goldberg J."/>
            <person name="Griggs A."/>
            <person name="Gujja S."/>
            <person name="Heilman E."/>
            <person name="Heiman D."/>
            <person name="Hepburn T."/>
            <person name="Howarth C."/>
            <person name="Jen D."/>
            <person name="Larson L."/>
            <person name="Mehta T."/>
            <person name="Park D."/>
            <person name="Pearson M."/>
            <person name="Roberts A."/>
            <person name="Saif S."/>
            <person name="Shenoy N."/>
            <person name="Sisk P."/>
            <person name="Stolte C."/>
            <person name="Sykes S."/>
            <person name="Thomson T."/>
            <person name="Walk T."/>
            <person name="White J."/>
            <person name="Yandava C."/>
            <person name="Burger G."/>
            <person name="Gray M.W."/>
            <person name="Holland P.W.H."/>
            <person name="King N."/>
            <person name="Lang F.B.F."/>
            <person name="Roger A.J."/>
            <person name="Ruiz-Trillo I."/>
            <person name="Lander E."/>
            <person name="Nusbaum C."/>
        </authorList>
    </citation>
    <scope>NUCLEOTIDE SEQUENCE [LARGE SCALE GENOMIC DNA]</scope>
    <source>
        <strain evidence="4 5">ATCC 50062</strain>
    </source>
</reference>
<dbReference type="PANTHER" id="PTHR43677">
    <property type="entry name" value="SHORT-CHAIN DEHYDROGENASE/REDUCTASE"/>
    <property type="match status" value="1"/>
</dbReference>
<gene>
    <name evidence="4" type="ORF">AMSG_03454</name>
</gene>
<dbReference type="Proteomes" id="UP000054408">
    <property type="component" value="Unassembled WGS sequence"/>
</dbReference>
<dbReference type="Pfam" id="PF00107">
    <property type="entry name" value="ADH_zinc_N"/>
    <property type="match status" value="1"/>
</dbReference>
<dbReference type="Gene3D" id="3.90.180.10">
    <property type="entry name" value="Medium-chain alcohol dehydrogenases, catalytic domain"/>
    <property type="match status" value="1"/>
</dbReference>
<feature type="compositionally biased region" description="Basic residues" evidence="2">
    <location>
        <begin position="472"/>
        <end position="494"/>
    </location>
</feature>
<dbReference type="CDD" id="cd08241">
    <property type="entry name" value="QOR1"/>
    <property type="match status" value="1"/>
</dbReference>
<dbReference type="SUPFAM" id="SSF51735">
    <property type="entry name" value="NAD(P)-binding Rossmann-fold domains"/>
    <property type="match status" value="1"/>
</dbReference>
<keyword evidence="1" id="KW-0175">Coiled coil</keyword>
<evidence type="ECO:0000256" key="1">
    <source>
        <dbReference type="SAM" id="Coils"/>
    </source>
</evidence>
<dbReference type="InterPro" id="IPR013149">
    <property type="entry name" value="ADH-like_C"/>
</dbReference>
<evidence type="ECO:0000313" key="5">
    <source>
        <dbReference type="Proteomes" id="UP000054408"/>
    </source>
</evidence>
<dbReference type="STRING" id="461836.A0A0L0D446"/>
<dbReference type="Pfam" id="PF03343">
    <property type="entry name" value="SART-1"/>
    <property type="match status" value="1"/>
</dbReference>
<dbReference type="GO" id="GO:0000398">
    <property type="term" value="P:mRNA splicing, via spliceosome"/>
    <property type="evidence" value="ECO:0007669"/>
    <property type="project" value="InterPro"/>
</dbReference>
<feature type="compositionally biased region" description="Low complexity" evidence="2">
    <location>
        <begin position="814"/>
        <end position="823"/>
    </location>
</feature>
<evidence type="ECO:0000256" key="2">
    <source>
        <dbReference type="SAM" id="MobiDB-lite"/>
    </source>
</evidence>
<dbReference type="OrthoDB" id="3509362at2759"/>
<dbReference type="SUPFAM" id="SSF50129">
    <property type="entry name" value="GroES-like"/>
    <property type="match status" value="1"/>
</dbReference>
<dbReference type="eggNOG" id="KOG1198">
    <property type="taxonomic scope" value="Eukaryota"/>
</dbReference>
<dbReference type="GeneID" id="25563055"/>
<dbReference type="InterPro" id="IPR051397">
    <property type="entry name" value="Zn-ADH-like_protein"/>
</dbReference>
<feature type="compositionally biased region" description="Low complexity" evidence="2">
    <location>
        <begin position="852"/>
        <end position="863"/>
    </location>
</feature>
<proteinExistence type="predicted"/>
<keyword evidence="5" id="KW-1185">Reference proteome</keyword>
<dbReference type="InterPro" id="IPR020843">
    <property type="entry name" value="ER"/>
</dbReference>
<feature type="region of interest" description="Disordered" evidence="2">
    <location>
        <begin position="810"/>
        <end position="884"/>
    </location>
</feature>
<evidence type="ECO:0000259" key="3">
    <source>
        <dbReference type="SMART" id="SM00829"/>
    </source>
</evidence>
<feature type="region of interest" description="Disordered" evidence="2">
    <location>
        <begin position="467"/>
        <end position="495"/>
    </location>
</feature>
<dbReference type="RefSeq" id="XP_013759810.1">
    <property type="nucleotide sequence ID" value="XM_013904356.1"/>
</dbReference>
<organism evidence="4 5">
    <name type="scientific">Thecamonas trahens ATCC 50062</name>
    <dbReference type="NCBI Taxonomy" id="461836"/>
    <lineage>
        <taxon>Eukaryota</taxon>
        <taxon>Apusozoa</taxon>
        <taxon>Apusomonadida</taxon>
        <taxon>Apusomonadidae</taxon>
        <taxon>Thecamonas</taxon>
    </lineage>
</organism>
<dbReference type="InterPro" id="IPR005011">
    <property type="entry name" value="SNU66/SART1"/>
</dbReference>
<dbReference type="InterPro" id="IPR011032">
    <property type="entry name" value="GroES-like_sf"/>
</dbReference>
<dbReference type="EMBL" id="GL349445">
    <property type="protein sequence ID" value="KNC47030.1"/>
    <property type="molecule type" value="Genomic_DNA"/>
</dbReference>
<accession>A0A0L0D446</accession>
<feature type="coiled-coil region" evidence="1">
    <location>
        <begin position="603"/>
        <end position="630"/>
    </location>
</feature>
<feature type="domain" description="Enoyl reductase (ER)" evidence="3">
    <location>
        <begin position="27"/>
        <end position="335"/>
    </location>
</feature>
<protein>
    <recommendedName>
        <fullName evidence="3">Enoyl reductase (ER) domain-containing protein</fullName>
    </recommendedName>
</protein>
<name>A0A0L0D446_THETB</name>
<dbReference type="PANTHER" id="PTHR43677:SF4">
    <property type="entry name" value="QUINONE OXIDOREDUCTASE-LIKE PROTEIN 2"/>
    <property type="match status" value="1"/>
</dbReference>
<dbReference type="SMART" id="SM00829">
    <property type="entry name" value="PKS_ER"/>
    <property type="match status" value="1"/>
</dbReference>
<evidence type="ECO:0000313" key="4">
    <source>
        <dbReference type="EMBL" id="KNC47030.1"/>
    </source>
</evidence>
<dbReference type="InterPro" id="IPR036291">
    <property type="entry name" value="NAD(P)-bd_dom_sf"/>
</dbReference>
<sequence length="884" mass="90965">MATDGACDRARAVVLEAPCKTTKAGIAALEHGVWPKGEAELRGWEVRICMHAAALNFFDNLFLTNSYQMPTPSPFIGDEVRNVAVGDRVMLAMGVQGTLATLVVAPAAVCIPIPARMDMVSAAGLGVGFLTAYHGLVHRGGLAKDETLLVTGASGGMGAAAIQVGLAVGAHVIAAASSMEKAEAVLELGAHAAVSYGSDQASRRGLKDAVKDANDGQLADVVYDVVGGEVAHASLRCLCPEGRFLVVGFASGDIPAFKANLLLVKGVSAVGVRAGASMALHPDLAADMISTMSAWADAGKISPLVGGLYDFDDITAVRTGFTRLAAGQARGKLVIVMPSAEASTQSHVVLTLKDVDVRHAGEEPVLESLAMAEEQRLKKAAAARISGKYNPHLAAAGSVLAKYDTVDDDDDDGPGFSVASVQAQFQRAQADAARAEAALDAVSAGGALASSSSAAMQYSLESEKKSVASSFRSRKRGKKAKKEKKAKRRRRKHGLVTEADKLAAAGQGAGLAASLPEGFELAPRGAVAVIDDDEDEDDAAEAILASSMLEARMAALAAAAAAPGASVGGSDAVVRAVVADNKAKAGMEVSEPDPDAVIFDETAEFVQRVKASLEEEKAQQNEERTSVGEAETKPVVAATVAAPAVEPVAVAAAAAPLTAPAAMDVVDAAAEQDEAQGTQLAAGRQGGLAATLQRLRARGTLNQDMAKMGRANDEVVDVGTGSVGASLYKDAETGRAKTQKQLYREISVAFSGIQPSLRSREKQLNHELDVAFERAVGMAAVQANSSKLRFSLNDPSLRIGAAPILAPADKPAEEATAPVAAPLARERRETVSVNLAAPAAASSSRKRRRGLATTATSSIASSAAPPPGPDDGGDARAKKRARQR</sequence>
<dbReference type="GO" id="GO:0016491">
    <property type="term" value="F:oxidoreductase activity"/>
    <property type="evidence" value="ECO:0007669"/>
    <property type="project" value="InterPro"/>
</dbReference>
<dbReference type="AlphaFoldDB" id="A0A0L0D446"/>